<dbReference type="SUPFAM" id="SSF46689">
    <property type="entry name" value="Homeodomain-like"/>
    <property type="match status" value="1"/>
</dbReference>
<keyword evidence="1 2" id="KW-0238">DNA-binding</keyword>
<keyword evidence="5" id="KW-1185">Reference proteome</keyword>
<evidence type="ECO:0000256" key="2">
    <source>
        <dbReference type="PROSITE-ProRule" id="PRU00335"/>
    </source>
</evidence>
<dbReference type="PATRIC" id="fig|52689.4.peg.1953"/>
<feature type="domain" description="HTH tetR-type" evidence="3">
    <location>
        <begin position="6"/>
        <end position="66"/>
    </location>
</feature>
<accession>A0A0L6U065</accession>
<evidence type="ECO:0000256" key="1">
    <source>
        <dbReference type="ARBA" id="ARBA00023125"/>
    </source>
</evidence>
<protein>
    <recommendedName>
        <fullName evidence="3">HTH tetR-type domain-containing protein</fullName>
    </recommendedName>
</protein>
<dbReference type="Gene3D" id="1.10.357.10">
    <property type="entry name" value="Tetracycline Repressor, domain 2"/>
    <property type="match status" value="1"/>
</dbReference>
<evidence type="ECO:0000259" key="3">
    <source>
        <dbReference type="PROSITE" id="PS50977"/>
    </source>
</evidence>
<dbReference type="Proteomes" id="UP000036873">
    <property type="component" value="Unassembled WGS sequence"/>
</dbReference>
<dbReference type="EMBL" id="LGYO01000033">
    <property type="protein sequence ID" value="KNZ41225.1"/>
    <property type="molecule type" value="Genomic_DNA"/>
</dbReference>
<feature type="DNA-binding region" description="H-T-H motif" evidence="2">
    <location>
        <begin position="29"/>
        <end position="48"/>
    </location>
</feature>
<reference evidence="5" key="1">
    <citation type="submission" date="2015-07" db="EMBL/GenBank/DDBJ databases">
        <title>Draft genome sequence of Acetobacterium bakii DSM 8293, a potential psychrophilic chemical producer through syngas fermentation.</title>
        <authorList>
            <person name="Song Y."/>
            <person name="Hwang S."/>
            <person name="Cho B.-K."/>
        </authorList>
    </citation>
    <scope>NUCLEOTIDE SEQUENCE [LARGE SCALE GENOMIC DNA]</scope>
    <source>
        <strain evidence="5">DSM 8239</strain>
    </source>
</reference>
<dbReference type="SUPFAM" id="SSF48498">
    <property type="entry name" value="Tetracyclin repressor-like, C-terminal domain"/>
    <property type="match status" value="1"/>
</dbReference>
<dbReference type="InterPro" id="IPR001647">
    <property type="entry name" value="HTH_TetR"/>
</dbReference>
<dbReference type="PROSITE" id="PS50977">
    <property type="entry name" value="HTH_TETR_2"/>
    <property type="match status" value="1"/>
</dbReference>
<proteinExistence type="predicted"/>
<dbReference type="GO" id="GO:0003677">
    <property type="term" value="F:DNA binding"/>
    <property type="evidence" value="ECO:0007669"/>
    <property type="project" value="UniProtKB-UniRule"/>
</dbReference>
<comment type="caution">
    <text evidence="4">The sequence shown here is derived from an EMBL/GenBank/DDBJ whole genome shotgun (WGS) entry which is preliminary data.</text>
</comment>
<organism evidence="4 5">
    <name type="scientific">Acetobacterium bakii</name>
    <dbReference type="NCBI Taxonomy" id="52689"/>
    <lineage>
        <taxon>Bacteria</taxon>
        <taxon>Bacillati</taxon>
        <taxon>Bacillota</taxon>
        <taxon>Clostridia</taxon>
        <taxon>Eubacteriales</taxon>
        <taxon>Eubacteriaceae</taxon>
        <taxon>Acetobacterium</taxon>
    </lineage>
</organism>
<dbReference type="RefSeq" id="WP_050740821.1">
    <property type="nucleotide sequence ID" value="NZ_LGYO01000033.1"/>
</dbReference>
<dbReference type="STRING" id="52689.AKG39_12950"/>
<evidence type="ECO:0000313" key="4">
    <source>
        <dbReference type="EMBL" id="KNZ41225.1"/>
    </source>
</evidence>
<dbReference type="AlphaFoldDB" id="A0A0L6U065"/>
<gene>
    <name evidence="4" type="ORF">AKG39_12950</name>
</gene>
<dbReference type="InterPro" id="IPR036271">
    <property type="entry name" value="Tet_transcr_reg_TetR-rel_C_sf"/>
</dbReference>
<sequence>MPPKIKIKEDDILNAGIKIARKSGIEGVNARELAKELGCSIQPIFRTFQNMENLKKALYQKVEENFNAYMLNGMNHKIPFLGMGLAYINFAKEEKNLFKLLFMSDFIQVDGLMDMISGEENKEVIELIAASTHLNEENAKKLYVDIWLLTHGIGSLAATNQVHFSNAEAETILMDVFKGLLNQFAKKEEEKS</sequence>
<name>A0A0L6U065_9FIRM</name>
<dbReference type="InterPro" id="IPR009057">
    <property type="entry name" value="Homeodomain-like_sf"/>
</dbReference>
<evidence type="ECO:0000313" key="5">
    <source>
        <dbReference type="Proteomes" id="UP000036873"/>
    </source>
</evidence>